<proteinExistence type="predicted"/>
<organism evidence="2 3">
    <name type="scientific">Microdochium trichocladiopsis</name>
    <dbReference type="NCBI Taxonomy" id="1682393"/>
    <lineage>
        <taxon>Eukaryota</taxon>
        <taxon>Fungi</taxon>
        <taxon>Dikarya</taxon>
        <taxon>Ascomycota</taxon>
        <taxon>Pezizomycotina</taxon>
        <taxon>Sordariomycetes</taxon>
        <taxon>Xylariomycetidae</taxon>
        <taxon>Xylariales</taxon>
        <taxon>Microdochiaceae</taxon>
        <taxon>Microdochium</taxon>
    </lineage>
</organism>
<dbReference type="Proteomes" id="UP000756346">
    <property type="component" value="Unassembled WGS sequence"/>
</dbReference>
<feature type="region of interest" description="Disordered" evidence="1">
    <location>
        <begin position="28"/>
        <end position="60"/>
    </location>
</feature>
<keyword evidence="3" id="KW-1185">Reference proteome</keyword>
<comment type="caution">
    <text evidence="2">The sequence shown here is derived from an EMBL/GenBank/DDBJ whole genome shotgun (WGS) entry which is preliminary data.</text>
</comment>
<gene>
    <name evidence="2" type="ORF">B0I36DRAFT_329590</name>
</gene>
<evidence type="ECO:0000313" key="3">
    <source>
        <dbReference type="Proteomes" id="UP000756346"/>
    </source>
</evidence>
<protein>
    <submittedName>
        <fullName evidence="2">Uncharacterized protein</fullName>
    </submittedName>
</protein>
<sequence>MSNHSQHSSRLGGSSCQIVLSQCATMPGQPQCLQHQDRSRLPRLGNRAQSLPTRHHIHTN</sequence>
<accession>A0A9P8XZF6</accession>
<name>A0A9P8XZF6_9PEZI</name>
<dbReference type="AlphaFoldDB" id="A0A9P8XZF6"/>
<dbReference type="RefSeq" id="XP_046009184.1">
    <property type="nucleotide sequence ID" value="XM_046154725.1"/>
</dbReference>
<reference evidence="2" key="1">
    <citation type="journal article" date="2021" name="Nat. Commun.">
        <title>Genetic determinants of endophytism in the Arabidopsis root mycobiome.</title>
        <authorList>
            <person name="Mesny F."/>
            <person name="Miyauchi S."/>
            <person name="Thiergart T."/>
            <person name="Pickel B."/>
            <person name="Atanasova L."/>
            <person name="Karlsson M."/>
            <person name="Huettel B."/>
            <person name="Barry K.W."/>
            <person name="Haridas S."/>
            <person name="Chen C."/>
            <person name="Bauer D."/>
            <person name="Andreopoulos W."/>
            <person name="Pangilinan J."/>
            <person name="LaButti K."/>
            <person name="Riley R."/>
            <person name="Lipzen A."/>
            <person name="Clum A."/>
            <person name="Drula E."/>
            <person name="Henrissat B."/>
            <person name="Kohler A."/>
            <person name="Grigoriev I.V."/>
            <person name="Martin F.M."/>
            <person name="Hacquard S."/>
        </authorList>
    </citation>
    <scope>NUCLEOTIDE SEQUENCE</scope>
    <source>
        <strain evidence="2">MPI-CAGE-CH-0230</strain>
    </source>
</reference>
<dbReference type="GeneID" id="70184271"/>
<evidence type="ECO:0000313" key="2">
    <source>
        <dbReference type="EMBL" id="KAH7025967.1"/>
    </source>
</evidence>
<evidence type="ECO:0000256" key="1">
    <source>
        <dbReference type="SAM" id="MobiDB-lite"/>
    </source>
</evidence>
<dbReference type="EMBL" id="JAGTJQ010000008">
    <property type="protein sequence ID" value="KAH7025967.1"/>
    <property type="molecule type" value="Genomic_DNA"/>
</dbReference>